<reference evidence="2 3" key="1">
    <citation type="submission" date="2019-03" db="EMBL/GenBank/DDBJ databases">
        <title>Genomic features of bacteria from cold environments.</title>
        <authorList>
            <person name="Shen L."/>
        </authorList>
    </citation>
    <scope>NUCLEOTIDE SEQUENCE [LARGE SCALE GENOMIC DNA]</scope>
    <source>
        <strain evidence="3">T3246-1</strain>
    </source>
</reference>
<evidence type="ECO:0000256" key="1">
    <source>
        <dbReference type="SAM" id="MobiDB-lite"/>
    </source>
</evidence>
<feature type="region of interest" description="Disordered" evidence="1">
    <location>
        <begin position="178"/>
        <end position="227"/>
    </location>
</feature>
<proteinExistence type="predicted"/>
<feature type="compositionally biased region" description="Acidic residues" evidence="1">
    <location>
        <begin position="193"/>
        <end position="202"/>
    </location>
</feature>
<protein>
    <submittedName>
        <fullName evidence="2">Uncharacterized protein</fullName>
    </submittedName>
</protein>
<accession>A0ABY2E0V8</accession>
<gene>
    <name evidence="2" type="ORF">EXU48_15675</name>
</gene>
<evidence type="ECO:0000313" key="2">
    <source>
        <dbReference type="EMBL" id="TDE91584.1"/>
    </source>
</evidence>
<dbReference type="Proteomes" id="UP000504882">
    <property type="component" value="Unassembled WGS sequence"/>
</dbReference>
<name>A0ABY2E0V8_9MICO</name>
<dbReference type="RefSeq" id="WP_133108618.1">
    <property type="nucleotide sequence ID" value="NZ_SMNA01000007.1"/>
</dbReference>
<feature type="compositionally biased region" description="Low complexity" evidence="1">
    <location>
        <begin position="211"/>
        <end position="221"/>
    </location>
</feature>
<dbReference type="EMBL" id="SMNA01000007">
    <property type="protein sequence ID" value="TDE91584.1"/>
    <property type="molecule type" value="Genomic_DNA"/>
</dbReference>
<sequence length="535" mass="55999">MTTMKIAGTLLATDAGDRTLTYLLAPFGEPGRTNLGKVTLTASSFTVPEDVTDLGINVEHERTTPVAKFARVEATDAGYEADVRFLATRAGDDALTEAREGVRKGISVEVDQPVIRDGKMLAGLLSGAGLCVTPAFTSAQLVAADAGELPDHMADTDSETVSTETITIDGKEYVRKTTSKYTSETTPVASADDPTEGDDEGDNTMGDTTLAASAPAGGPAAMRGKSGPKIDSAESLFATLAKAFAADDRQMLAALDQGIAADLASAQQPQWAGEVWARRTHRQRFIPLFTSGPLNALKITGWKFAPRSGTAPQPPATPTVATYAGYPAEPNSTEVKTGPVTITASRLAGANEFDRAFVDFDTPEFWAGFFRESANDLSRKLDTAAETHLFTSGNYVEVDGGTVPSGVSTAAAYIVDGVLAIQDVAVPDFAVIGVDLWREFALTRKDDALEYLSAMLGLDPAEGRFDTFKFIPSSHASVAGSVLVGASDSHTFYGPKTVRASTVDIAKGGVVEGLFGYYAANTGSDSAFALVAAAA</sequence>
<keyword evidence="3" id="KW-1185">Reference proteome</keyword>
<organism evidence="2 3">
    <name type="scientific">Occultella glacieicola</name>
    <dbReference type="NCBI Taxonomy" id="2518684"/>
    <lineage>
        <taxon>Bacteria</taxon>
        <taxon>Bacillati</taxon>
        <taxon>Actinomycetota</taxon>
        <taxon>Actinomycetes</taxon>
        <taxon>Micrococcales</taxon>
        <taxon>Ruaniaceae</taxon>
        <taxon>Occultella</taxon>
    </lineage>
</organism>
<evidence type="ECO:0000313" key="3">
    <source>
        <dbReference type="Proteomes" id="UP000504882"/>
    </source>
</evidence>
<feature type="compositionally biased region" description="Polar residues" evidence="1">
    <location>
        <begin position="179"/>
        <end position="188"/>
    </location>
</feature>
<comment type="caution">
    <text evidence="2">The sequence shown here is derived from an EMBL/GenBank/DDBJ whole genome shotgun (WGS) entry which is preliminary data.</text>
</comment>